<organism evidence="9 10">
    <name type="scientific">Pleodorina starrii</name>
    <dbReference type="NCBI Taxonomy" id="330485"/>
    <lineage>
        <taxon>Eukaryota</taxon>
        <taxon>Viridiplantae</taxon>
        <taxon>Chlorophyta</taxon>
        <taxon>core chlorophytes</taxon>
        <taxon>Chlorophyceae</taxon>
        <taxon>CS clade</taxon>
        <taxon>Chlamydomonadales</taxon>
        <taxon>Volvocaceae</taxon>
        <taxon>Pleodorina</taxon>
    </lineage>
</organism>
<gene>
    <name evidence="9" type="primary">PLEST009129</name>
    <name evidence="9" type="ORF">PLESTB_001268000</name>
</gene>
<reference evidence="9 10" key="1">
    <citation type="journal article" date="2023" name="Commun. Biol.">
        <title>Reorganization of the ancestral sex-determining regions during the evolution of trioecy in Pleodorina starrii.</title>
        <authorList>
            <person name="Takahashi K."/>
            <person name="Suzuki S."/>
            <person name="Kawai-Toyooka H."/>
            <person name="Yamamoto K."/>
            <person name="Hamaji T."/>
            <person name="Ootsuki R."/>
            <person name="Yamaguchi H."/>
            <person name="Kawachi M."/>
            <person name="Higashiyama T."/>
            <person name="Nozaki H."/>
        </authorList>
    </citation>
    <scope>NUCLEOTIDE SEQUENCE [LARGE SCALE GENOMIC DNA]</scope>
    <source>
        <strain evidence="9 10">NIES-4479</strain>
    </source>
</reference>
<keyword evidence="5" id="KW-0186">Copper</keyword>
<dbReference type="SUPFAM" id="SSF48056">
    <property type="entry name" value="Di-copper centre-containing domain"/>
    <property type="match status" value="1"/>
</dbReference>
<dbReference type="OrthoDB" id="534509at2759"/>
<evidence type="ECO:0000256" key="7">
    <source>
        <dbReference type="SAM" id="MobiDB-lite"/>
    </source>
</evidence>
<comment type="caution">
    <text evidence="9">The sequence shown here is derived from an EMBL/GenBank/DDBJ whole genome shotgun (WGS) entry which is preliminary data.</text>
</comment>
<dbReference type="InterPro" id="IPR002227">
    <property type="entry name" value="Tyrosinase_Cu-bd"/>
</dbReference>
<keyword evidence="3" id="KW-0378">Hydrolase</keyword>
<feature type="region of interest" description="Disordered" evidence="7">
    <location>
        <begin position="41"/>
        <end position="66"/>
    </location>
</feature>
<dbReference type="GO" id="GO:0004222">
    <property type="term" value="F:metalloendopeptidase activity"/>
    <property type="evidence" value="ECO:0007669"/>
    <property type="project" value="InterPro"/>
</dbReference>
<dbReference type="InterPro" id="IPR050316">
    <property type="entry name" value="Tyrosinase/Hemocyanin"/>
</dbReference>
<dbReference type="PANTHER" id="PTHR11474">
    <property type="entry name" value="TYROSINASE FAMILY MEMBER"/>
    <property type="match status" value="1"/>
</dbReference>
<evidence type="ECO:0000256" key="1">
    <source>
        <dbReference type="ARBA" id="ARBA00022670"/>
    </source>
</evidence>
<evidence type="ECO:0000256" key="4">
    <source>
        <dbReference type="ARBA" id="ARBA00022833"/>
    </source>
</evidence>
<keyword evidence="10" id="KW-1185">Reference proteome</keyword>
<name>A0A9W6BT77_9CHLO</name>
<protein>
    <recommendedName>
        <fullName evidence="8">Tyrosinase copper-binding domain-containing protein</fullName>
    </recommendedName>
</protein>
<accession>A0A9W6BT77</accession>
<dbReference type="Gene3D" id="3.40.390.10">
    <property type="entry name" value="Collagenase (Catalytic Domain)"/>
    <property type="match status" value="1"/>
</dbReference>
<dbReference type="Pfam" id="PF00264">
    <property type="entry name" value="Tyrosinase"/>
    <property type="match status" value="1"/>
</dbReference>
<evidence type="ECO:0000256" key="2">
    <source>
        <dbReference type="ARBA" id="ARBA00022723"/>
    </source>
</evidence>
<dbReference type="EMBL" id="BRXU01000020">
    <property type="protein sequence ID" value="GLC57797.1"/>
    <property type="molecule type" value="Genomic_DNA"/>
</dbReference>
<dbReference type="GO" id="GO:0016491">
    <property type="term" value="F:oxidoreductase activity"/>
    <property type="evidence" value="ECO:0007669"/>
    <property type="project" value="InterPro"/>
</dbReference>
<keyword evidence="6" id="KW-0106">Calcium</keyword>
<evidence type="ECO:0000256" key="6">
    <source>
        <dbReference type="PIRSR" id="PIRSR621190-2"/>
    </source>
</evidence>
<evidence type="ECO:0000259" key="8">
    <source>
        <dbReference type="PROSITE" id="PS00497"/>
    </source>
</evidence>
<dbReference type="SUPFAM" id="SSF55486">
    <property type="entry name" value="Metalloproteases ('zincins'), catalytic domain"/>
    <property type="match status" value="1"/>
</dbReference>
<sequence>MQPASCPCAGEGLVVHAATNVNITYNNNTIVGPGDAAANNAAVNSSQKPSGGGVVPPSPLGPSSAVKEPVIRREFRTLPKEEQERFCDAMEKMMELRPEWLQNQWLQIDPAAGPPPADQMPCEFFRLASYHGWPFWSDAQSTGNGLCAHGIETFPVWHRAYMVDFERSLQAADRALGRDGRIALHYWGWEYVQPGTDDPTLNGQVMPQMIRDRFPSFKTDMIPLALIKTVPMPPKGDTYSIQDLISRGYSETSSEEVLKHNMQMYQLHDHTYNAMGQLLHSRAASTAGMAGDGQWSLEQPHNMLHNACDFPMSDVPYAAFHPLFWLHHSNVDRQYEAFLRHTRGIGLNPEGQFSKCDQEWFSRPLTPFTHPTHLTGNKPSLFYPTFAFNDTRSLGYDYDDVPVIKATVPKALQQGSQPNMAILEDVDPKKFRGRSLNFHFFIVDKKNESFPPLVDPREFKEQGEQLGVIYAGMDALFSAKEGFCPNCDTRGLLTMKTNVSSEELLRHGLGRDEVRVKVVIQELGPKRRMFTPEDLGLSQPKLVGPLIDLVAVAAAAAAAAAPNGNGNGNGAAAAPHRMRLLLAAAPDDDEPAAVAAPSPATLASITQNERLQANKFLALLGYQGAEKRDSLLAGGDVEEPQPQLWQPRVVMSVAAAAAAPAAAAASGLAPAAGDAATRMRRLQEQLGLPNATGALDENTLKALANRHRYNTYPEKDLLGEYETRTFANGATVYWSIDPPCYMAGTDTSTAESVMQRCCQQWQAVTNLTFRKVDDDHPEADLKVMFLPFKDYVIDPNLDILDVGPDFEVFPHHLSVVATSPDKGLPPVMISSDGPKKPLPLPGRQGSAKIMIDTTWAFWMLPTTSQRVHDFYGAFYLAPLLLHNIGSALGLHSSGEPGDVMCPFYSEDHTTLTDNDKQRAKNLYPTV</sequence>
<evidence type="ECO:0000313" key="10">
    <source>
        <dbReference type="Proteomes" id="UP001165080"/>
    </source>
</evidence>
<proteinExistence type="predicted"/>
<dbReference type="PANTHER" id="PTHR11474:SF76">
    <property type="entry name" value="SHKT DOMAIN-CONTAINING PROTEIN"/>
    <property type="match status" value="1"/>
</dbReference>
<dbReference type="AlphaFoldDB" id="A0A9W6BT77"/>
<dbReference type="Gene3D" id="1.10.1280.10">
    <property type="entry name" value="Di-copper center containing domain from catechol oxidase"/>
    <property type="match status" value="1"/>
</dbReference>
<dbReference type="InterPro" id="IPR001818">
    <property type="entry name" value="Pept_M10_metallopeptidase"/>
</dbReference>
<dbReference type="InterPro" id="IPR008922">
    <property type="entry name" value="Di-copper_centre_dom_sf"/>
</dbReference>
<feature type="domain" description="Tyrosinase copper-binding" evidence="8">
    <location>
        <begin position="149"/>
        <end position="166"/>
    </location>
</feature>
<dbReference type="PRINTS" id="PR00138">
    <property type="entry name" value="MATRIXIN"/>
</dbReference>
<comment type="cofactor">
    <cofactor evidence="6">
        <name>Ca(2+)</name>
        <dbReference type="ChEBI" id="CHEBI:29108"/>
    </cofactor>
    <text evidence="6">Can bind about 5 Ca(2+) ions per subunit.</text>
</comment>
<evidence type="ECO:0000313" key="9">
    <source>
        <dbReference type="EMBL" id="GLC57797.1"/>
    </source>
</evidence>
<keyword evidence="2 6" id="KW-0479">Metal-binding</keyword>
<dbReference type="GO" id="GO:0031012">
    <property type="term" value="C:extracellular matrix"/>
    <property type="evidence" value="ECO:0007669"/>
    <property type="project" value="InterPro"/>
</dbReference>
<dbReference type="GO" id="GO:0006508">
    <property type="term" value="P:proteolysis"/>
    <property type="evidence" value="ECO:0007669"/>
    <property type="project" value="UniProtKB-KW"/>
</dbReference>
<dbReference type="Proteomes" id="UP001165080">
    <property type="component" value="Unassembled WGS sequence"/>
</dbReference>
<keyword evidence="1" id="KW-0645">Protease</keyword>
<dbReference type="GO" id="GO:0008270">
    <property type="term" value="F:zinc ion binding"/>
    <property type="evidence" value="ECO:0007669"/>
    <property type="project" value="InterPro"/>
</dbReference>
<dbReference type="PROSITE" id="PS00497">
    <property type="entry name" value="TYROSINASE_1"/>
    <property type="match status" value="1"/>
</dbReference>
<dbReference type="InterPro" id="IPR024079">
    <property type="entry name" value="MetalloPept_cat_dom_sf"/>
</dbReference>
<dbReference type="InterPro" id="IPR021190">
    <property type="entry name" value="Pept_M10A"/>
</dbReference>
<evidence type="ECO:0000256" key="3">
    <source>
        <dbReference type="ARBA" id="ARBA00022801"/>
    </source>
</evidence>
<evidence type="ECO:0000256" key="5">
    <source>
        <dbReference type="ARBA" id="ARBA00023008"/>
    </source>
</evidence>
<dbReference type="Pfam" id="PF00413">
    <property type="entry name" value="Peptidase_M10"/>
    <property type="match status" value="1"/>
</dbReference>
<feature type="binding site" evidence="6">
    <location>
        <position position="780"/>
    </location>
    <ligand>
        <name>Ca(2+)</name>
        <dbReference type="ChEBI" id="CHEBI:29108"/>
        <label>2</label>
    </ligand>
</feature>
<keyword evidence="4" id="KW-0862">Zinc</keyword>